<name>A0AAV6KY12_9ERIC</name>
<keyword evidence="2" id="KW-1185">Reference proteome</keyword>
<evidence type="ECO:0000313" key="2">
    <source>
        <dbReference type="Proteomes" id="UP000823749"/>
    </source>
</evidence>
<protein>
    <submittedName>
        <fullName evidence="1">Uncharacterized protein</fullName>
    </submittedName>
</protein>
<sequence length="106" mass="12111">MAGNGVPARLLNHHHRRRNRQRCHENLQPSIYHSTLGLGRPTPARLSLLHHHNQGTFLFFPYFFNHSILPSLSLSLSQFSPHCSHQSIQSFIRSQILCLPGISVQL</sequence>
<organism evidence="1 2">
    <name type="scientific">Rhododendron griersonianum</name>
    <dbReference type="NCBI Taxonomy" id="479676"/>
    <lineage>
        <taxon>Eukaryota</taxon>
        <taxon>Viridiplantae</taxon>
        <taxon>Streptophyta</taxon>
        <taxon>Embryophyta</taxon>
        <taxon>Tracheophyta</taxon>
        <taxon>Spermatophyta</taxon>
        <taxon>Magnoliopsida</taxon>
        <taxon>eudicotyledons</taxon>
        <taxon>Gunneridae</taxon>
        <taxon>Pentapetalae</taxon>
        <taxon>asterids</taxon>
        <taxon>Ericales</taxon>
        <taxon>Ericaceae</taxon>
        <taxon>Ericoideae</taxon>
        <taxon>Rhodoreae</taxon>
        <taxon>Rhododendron</taxon>
    </lineage>
</organism>
<comment type="caution">
    <text evidence="1">The sequence shown here is derived from an EMBL/GenBank/DDBJ whole genome shotgun (WGS) entry which is preliminary data.</text>
</comment>
<gene>
    <name evidence="1" type="ORF">RHGRI_007569</name>
</gene>
<dbReference type="AlphaFoldDB" id="A0AAV6KY12"/>
<evidence type="ECO:0000313" key="1">
    <source>
        <dbReference type="EMBL" id="KAG5557357.1"/>
    </source>
</evidence>
<dbReference type="EMBL" id="JACTNZ010000003">
    <property type="protein sequence ID" value="KAG5557357.1"/>
    <property type="molecule type" value="Genomic_DNA"/>
</dbReference>
<proteinExistence type="predicted"/>
<dbReference type="Proteomes" id="UP000823749">
    <property type="component" value="Chromosome 3"/>
</dbReference>
<accession>A0AAV6KY12</accession>
<reference evidence="1" key="1">
    <citation type="submission" date="2020-08" db="EMBL/GenBank/DDBJ databases">
        <title>Plant Genome Project.</title>
        <authorList>
            <person name="Zhang R.-G."/>
        </authorList>
    </citation>
    <scope>NUCLEOTIDE SEQUENCE</scope>
    <source>
        <strain evidence="1">WSP0</strain>
        <tissue evidence="1">Leaf</tissue>
    </source>
</reference>